<gene>
    <name evidence="16 18" type="primary">IL4</name>
</gene>
<dbReference type="Ensembl" id="ENSPTRT00000031887.2">
    <property type="protein sequence ID" value="ENSPTRP00000029464.1"/>
    <property type="gene ID" value="ENSPTRG00000017220.4"/>
</dbReference>
<feature type="disulfide bond" evidence="14">
    <location>
        <begin position="48"/>
        <end position="89"/>
    </location>
</feature>
<evidence type="ECO:0000256" key="3">
    <source>
        <dbReference type="ARBA" id="ARBA00019467"/>
    </source>
</evidence>
<dbReference type="GO" id="GO:0050776">
    <property type="term" value="P:regulation of immune response"/>
    <property type="evidence" value="ECO:0000318"/>
    <property type="project" value="GO_Central"/>
</dbReference>
<dbReference type="GO" id="GO:0051239">
    <property type="term" value="P:regulation of multicellular organismal process"/>
    <property type="evidence" value="ECO:0007669"/>
    <property type="project" value="UniProtKB-ARBA"/>
</dbReference>
<evidence type="ECO:0000256" key="2">
    <source>
        <dbReference type="ARBA" id="ARBA00009855"/>
    </source>
</evidence>
<feature type="disulfide bond" evidence="14">
    <location>
        <begin position="70"/>
        <end position="123"/>
    </location>
</feature>
<dbReference type="PIRSF" id="PIRSF001941">
    <property type="entry name" value="Interleukin_4"/>
    <property type="match status" value="1"/>
</dbReference>
<dbReference type="OMA" id="GTPCTEM"/>
<comment type="similarity">
    <text evidence="2 13">Belongs to the IL-4/IL-13 family.</text>
</comment>
<feature type="signal peptide" evidence="15">
    <location>
        <begin position="1"/>
        <end position="24"/>
    </location>
</feature>
<evidence type="ECO:0000256" key="8">
    <source>
        <dbReference type="ARBA" id="ARBA00023030"/>
    </source>
</evidence>
<dbReference type="SMART" id="SM00190">
    <property type="entry name" value="IL4_13"/>
    <property type="match status" value="1"/>
</dbReference>
<dbReference type="FunFam" id="1.20.1250.10:FF:000014">
    <property type="entry name" value="Interleukin-4"/>
    <property type="match status" value="1"/>
</dbReference>
<evidence type="ECO:0000256" key="5">
    <source>
        <dbReference type="ARBA" id="ARBA00022525"/>
    </source>
</evidence>
<dbReference type="PANTHER" id="PTHR47401">
    <property type="entry name" value="INTERLEUKIN-4"/>
    <property type="match status" value="1"/>
</dbReference>
<keyword evidence="4 13" id="KW-0202">Cytokine</keyword>
<evidence type="ECO:0000313" key="17">
    <source>
        <dbReference type="Proteomes" id="UP000002277"/>
    </source>
</evidence>
<dbReference type="GO" id="GO:0010628">
    <property type="term" value="P:positive regulation of gene expression"/>
    <property type="evidence" value="ECO:0007669"/>
    <property type="project" value="UniProtKB-ARBA"/>
</dbReference>
<keyword evidence="7 13" id="KW-0075">B-cell activation</keyword>
<feature type="chain" id="PRO_5015050616" description="Interleukin-4" evidence="15">
    <location>
        <begin position="25"/>
        <end position="153"/>
    </location>
</feature>
<dbReference type="GO" id="GO:0045893">
    <property type="term" value="P:positive regulation of DNA-templated transcription"/>
    <property type="evidence" value="ECO:0000318"/>
    <property type="project" value="GO_Central"/>
</dbReference>
<sequence>MGLTSQLLPPLFFLLACAGNFVHGHKCDITLQEIIKTLNSLTEQKTLCTKLTVTDIFAASKNTTEKETFCRAATVLRQFYSHHEKDTRCLGATAQQFHRHKQLIRFLKRLDRNLWGLAGLNSCPVKEANQSTLEDFLERLKTIMREKYSKCSS</sequence>
<dbReference type="GO" id="GO:0005136">
    <property type="term" value="F:interleukin-4 receptor binding"/>
    <property type="evidence" value="ECO:0007669"/>
    <property type="project" value="InterPro"/>
</dbReference>
<dbReference type="GeneTree" id="ENSGT00390000013108"/>
<evidence type="ECO:0000256" key="7">
    <source>
        <dbReference type="ARBA" id="ARBA00022936"/>
    </source>
</evidence>
<dbReference type="Pfam" id="PF00727">
    <property type="entry name" value="IL4"/>
    <property type="match status" value="1"/>
</dbReference>
<organism evidence="16 17">
    <name type="scientific">Pan troglodytes</name>
    <name type="common">Chimpanzee</name>
    <dbReference type="NCBI Taxonomy" id="9598"/>
    <lineage>
        <taxon>Eukaryota</taxon>
        <taxon>Metazoa</taxon>
        <taxon>Chordata</taxon>
        <taxon>Craniata</taxon>
        <taxon>Vertebrata</taxon>
        <taxon>Euteleostomi</taxon>
        <taxon>Mammalia</taxon>
        <taxon>Eutheria</taxon>
        <taxon>Euarchontoglires</taxon>
        <taxon>Primates</taxon>
        <taxon>Haplorrhini</taxon>
        <taxon>Catarrhini</taxon>
        <taxon>Hominidae</taxon>
        <taxon>Pan</taxon>
    </lineage>
</organism>
<evidence type="ECO:0000256" key="14">
    <source>
        <dbReference type="PIRSR" id="PIRSR001941-1"/>
    </source>
</evidence>
<dbReference type="SUPFAM" id="SSF47266">
    <property type="entry name" value="4-helical cytokines"/>
    <property type="match status" value="1"/>
</dbReference>
<keyword evidence="5 13" id="KW-0964">Secreted</keyword>
<evidence type="ECO:0000256" key="15">
    <source>
        <dbReference type="SAM" id="SignalP"/>
    </source>
</evidence>
<dbReference type="InterPro" id="IPR009079">
    <property type="entry name" value="4_helix_cytokine-like_core"/>
</dbReference>
<dbReference type="GO" id="GO:0030335">
    <property type="term" value="P:positive regulation of cell migration"/>
    <property type="evidence" value="ECO:0007669"/>
    <property type="project" value="UniProtKB-ARBA"/>
</dbReference>
<keyword evidence="6 15" id="KW-0732">Signal</keyword>
<reference evidence="16" key="2">
    <citation type="submission" date="2025-05" db="UniProtKB">
        <authorList>
            <consortium name="Ensembl"/>
        </authorList>
    </citation>
    <scope>IDENTIFICATION</scope>
</reference>
<dbReference type="PRINTS" id="PR00431">
    <property type="entry name" value="INTERLEUKIN4"/>
</dbReference>
<name>A0A140TAX8_PANTR</name>
<dbReference type="GO" id="GO:0005125">
    <property type="term" value="F:cytokine activity"/>
    <property type="evidence" value="ECO:0007669"/>
    <property type="project" value="UniProtKB-KW"/>
</dbReference>
<evidence type="ECO:0000313" key="18">
    <source>
        <dbReference type="VGNC" id="VGNC:4046"/>
    </source>
</evidence>
<dbReference type="Ensembl" id="ENSPTRT00000101449.1">
    <property type="protein sequence ID" value="ENSPTRP00000071542.1"/>
    <property type="gene ID" value="ENSPTRG00000044483.1"/>
</dbReference>
<proteinExistence type="inferred from homology"/>
<dbReference type="PROSITE" id="PS00838">
    <property type="entry name" value="INTERLEUKIN_4_13"/>
    <property type="match status" value="1"/>
</dbReference>
<dbReference type="InterPro" id="IPR002354">
    <property type="entry name" value="IL-4"/>
</dbReference>
<dbReference type="Bgee" id="ENSPTRG00000017220">
    <property type="expression patterns" value="Expressed in lymph node and 2 other cell types or tissues"/>
</dbReference>
<keyword evidence="17" id="KW-1185">Reference proteome</keyword>
<dbReference type="Gene3D" id="1.20.1250.10">
    <property type="match status" value="1"/>
</dbReference>
<evidence type="ECO:0000313" key="16">
    <source>
        <dbReference type="Ensembl" id="ENSPTRP00000029464.1"/>
    </source>
</evidence>
<accession>A0A2J8LS46</accession>
<reference evidence="16 17" key="1">
    <citation type="journal article" date="2005" name="Nature">
        <title>Initial sequence of the chimpanzee genome and comparison with the human genome.</title>
        <authorList>
            <consortium name="Chimpanzee sequencing and analysis consortium"/>
        </authorList>
    </citation>
    <scope>NUCLEOTIDE SEQUENCE [LARGE SCALE GENOMIC DNA]</scope>
</reference>
<dbReference type="GO" id="GO:0008083">
    <property type="term" value="F:growth factor activity"/>
    <property type="evidence" value="ECO:0007669"/>
    <property type="project" value="UniProtKB-KW"/>
</dbReference>
<dbReference type="GO" id="GO:0005615">
    <property type="term" value="C:extracellular space"/>
    <property type="evidence" value="ECO:0007669"/>
    <property type="project" value="UniProtKB-UniRule"/>
</dbReference>
<dbReference type="AlphaFoldDB" id="A0A140TAX8"/>
<evidence type="ECO:0000256" key="12">
    <source>
        <dbReference type="ARBA" id="ARBA00031287"/>
    </source>
</evidence>
<evidence type="ECO:0000256" key="11">
    <source>
        <dbReference type="ARBA" id="ARBA00030247"/>
    </source>
</evidence>
<keyword evidence="8 13" id="KW-0339">Growth factor</keyword>
<comment type="function">
    <text evidence="13">Participates in at least several B-cell activation processes as well as of other cell types. It is a costimulator of DNA-synthesis. It induces the expression of class II MHC molecules on resting B-cells. It enhances both secretion and cell surface expression of IgE and IgG1. It also regulates the expression of the low affinity Fc receptor for IgE (CD23) on both lymphocytes and monocytes.</text>
</comment>
<accession>A0A140TAX8</accession>
<dbReference type="GO" id="GO:0006955">
    <property type="term" value="P:immune response"/>
    <property type="evidence" value="ECO:0007669"/>
    <property type="project" value="InterPro"/>
</dbReference>
<dbReference type="GO" id="GO:0042113">
    <property type="term" value="P:B cell activation"/>
    <property type="evidence" value="ECO:0007669"/>
    <property type="project" value="UniProtKB-UniRule"/>
</dbReference>
<dbReference type="VGNC" id="VGNC:4046">
    <property type="gene designation" value="IL4"/>
</dbReference>
<keyword evidence="9 14" id="KW-1015">Disulfide bond</keyword>
<comment type="subcellular location">
    <subcellularLocation>
        <location evidence="1 13">Secreted</location>
    </subcellularLocation>
</comment>
<evidence type="ECO:0000256" key="10">
    <source>
        <dbReference type="ARBA" id="ARBA00023180"/>
    </source>
</evidence>
<dbReference type="Proteomes" id="UP000002277">
    <property type="component" value="Chromosome 5"/>
</dbReference>
<evidence type="ECO:0000256" key="6">
    <source>
        <dbReference type="ARBA" id="ARBA00022729"/>
    </source>
</evidence>
<keyword evidence="10" id="KW-0325">Glycoprotein</keyword>
<evidence type="ECO:0000256" key="4">
    <source>
        <dbReference type="ARBA" id="ARBA00022514"/>
    </source>
</evidence>
<dbReference type="InterPro" id="IPR001325">
    <property type="entry name" value="IL-4/IL-13"/>
</dbReference>
<dbReference type="GO" id="GO:0050728">
    <property type="term" value="P:negative regulation of inflammatory response"/>
    <property type="evidence" value="ECO:0000318"/>
    <property type="project" value="GO_Central"/>
</dbReference>
<evidence type="ECO:0000256" key="1">
    <source>
        <dbReference type="ARBA" id="ARBA00004613"/>
    </source>
</evidence>
<dbReference type="PANTHER" id="PTHR47401:SF1">
    <property type="entry name" value="INTERLEUKIN-4"/>
    <property type="match status" value="1"/>
</dbReference>
<evidence type="ECO:0000256" key="13">
    <source>
        <dbReference type="PIRNR" id="PIRNR001941"/>
    </source>
</evidence>
<protein>
    <recommendedName>
        <fullName evidence="3 13">Interleukin-4</fullName>
        <shortName evidence="13">IL-4</shortName>
    </recommendedName>
    <alternativeName>
        <fullName evidence="12 13">B-cell stimulatory factor 1</fullName>
    </alternativeName>
    <alternativeName>
        <fullName evidence="11 13">Lymphocyte stimulatory factor 1</fullName>
    </alternativeName>
</protein>
<evidence type="ECO:0000256" key="9">
    <source>
        <dbReference type="ARBA" id="ARBA00023157"/>
    </source>
</evidence>
<dbReference type="GO" id="GO:0035771">
    <property type="term" value="P:interleukin-4-mediated signaling pathway"/>
    <property type="evidence" value="ECO:0000318"/>
    <property type="project" value="GO_Central"/>
</dbReference>
<dbReference type="EMBL" id="AC157754">
    <property type="status" value="NOT_ANNOTATED_CDS"/>
    <property type="molecule type" value="Genomic_DNA"/>
</dbReference>
<dbReference type="InterPro" id="IPR018096">
    <property type="entry name" value="IL-4/IL-13_CS"/>
</dbReference>